<sequence>MLTLPSKYVWLLREGAPKILVEALKLYGTREIVGAQHSPEILAWARKLGMSRDYTMDETPWCGLFMAVCAANAGYTPARIALRAKDWLNWGRPVGQPMLGDAIIYTRVGGGHVGLYVGEDTTHYHTLGGNQGNAVCIARLPKSAAVGFRRSPFQVGQPPNVRRIFLQSTGVAAPVSVV</sequence>
<dbReference type="Proteomes" id="UP000198310">
    <property type="component" value="Unassembled WGS sequence"/>
</dbReference>
<dbReference type="AlphaFoldDB" id="A0A239AB18"/>
<keyword evidence="2" id="KW-1185">Reference proteome</keyword>
<dbReference type="InterPro" id="IPR038765">
    <property type="entry name" value="Papain-like_cys_pep_sf"/>
</dbReference>
<organism evidence="1 2">
    <name type="scientific">Hymenobacter mucosus</name>
    <dbReference type="NCBI Taxonomy" id="1411120"/>
    <lineage>
        <taxon>Bacteria</taxon>
        <taxon>Pseudomonadati</taxon>
        <taxon>Bacteroidota</taxon>
        <taxon>Cytophagia</taxon>
        <taxon>Cytophagales</taxon>
        <taxon>Hymenobacteraceae</taxon>
        <taxon>Hymenobacter</taxon>
    </lineage>
</organism>
<name>A0A239AB18_9BACT</name>
<dbReference type="NCBIfam" id="TIGR02594">
    <property type="entry name" value="TIGR02594 family protein"/>
    <property type="match status" value="1"/>
</dbReference>
<evidence type="ECO:0000313" key="1">
    <source>
        <dbReference type="EMBL" id="SNR92856.1"/>
    </source>
</evidence>
<accession>A0A239AB18</accession>
<protein>
    <submittedName>
        <fullName evidence="1">TIGR02594 family protein</fullName>
    </submittedName>
</protein>
<reference evidence="2" key="1">
    <citation type="submission" date="2017-06" db="EMBL/GenBank/DDBJ databases">
        <authorList>
            <person name="Varghese N."/>
            <person name="Submissions S."/>
        </authorList>
    </citation>
    <scope>NUCLEOTIDE SEQUENCE [LARGE SCALE GENOMIC DNA]</scope>
    <source>
        <strain evidence="2">DSM 28041</strain>
    </source>
</reference>
<dbReference type="RefSeq" id="WP_089333951.1">
    <property type="nucleotide sequence ID" value="NZ_FZNS01000011.1"/>
</dbReference>
<proteinExistence type="predicted"/>
<gene>
    <name evidence="1" type="ORF">SAMN06269173_111125</name>
</gene>
<dbReference type="SUPFAM" id="SSF54001">
    <property type="entry name" value="Cysteine proteinases"/>
    <property type="match status" value="1"/>
</dbReference>
<dbReference type="EMBL" id="FZNS01000011">
    <property type="protein sequence ID" value="SNR92856.1"/>
    <property type="molecule type" value="Genomic_DNA"/>
</dbReference>
<dbReference type="Gene3D" id="3.90.1720.10">
    <property type="entry name" value="endopeptidase domain like (from Nostoc punctiforme)"/>
    <property type="match status" value="1"/>
</dbReference>
<evidence type="ECO:0000313" key="2">
    <source>
        <dbReference type="Proteomes" id="UP000198310"/>
    </source>
</evidence>
<dbReference type="InterPro" id="IPR013423">
    <property type="entry name" value="CHP02594"/>
</dbReference>